<evidence type="ECO:0000256" key="3">
    <source>
        <dbReference type="ARBA" id="ARBA00022490"/>
    </source>
</evidence>
<dbReference type="GO" id="GO:0007017">
    <property type="term" value="P:microtubule-based process"/>
    <property type="evidence" value="ECO:0007669"/>
    <property type="project" value="InterPro"/>
</dbReference>
<protein>
    <submittedName>
        <fullName evidence="5">Uncharacterized protein</fullName>
    </submittedName>
</protein>
<dbReference type="GO" id="GO:0005869">
    <property type="term" value="C:dynactin complex"/>
    <property type="evidence" value="ECO:0007669"/>
    <property type="project" value="InterPro"/>
</dbReference>
<dbReference type="AlphaFoldDB" id="A0A182HGZ3"/>
<dbReference type="Pfam" id="PF04912">
    <property type="entry name" value="Dynamitin"/>
    <property type="match status" value="1"/>
</dbReference>
<keyword evidence="3" id="KW-0963">Cytoplasm</keyword>
<name>A0A182HGZ3_ANOAR</name>
<dbReference type="GeneID" id="120901304"/>
<evidence type="ECO:0000256" key="2">
    <source>
        <dbReference type="ARBA" id="ARBA00006176"/>
    </source>
</evidence>
<comment type="subcellular location">
    <subcellularLocation>
        <location evidence="1">Cytoplasm</location>
    </subcellularLocation>
</comment>
<dbReference type="VEuPathDB" id="VectorBase:AARA21_014619"/>
<dbReference type="RefSeq" id="XP_040165059.1">
    <property type="nucleotide sequence ID" value="XM_040309125.1"/>
</dbReference>
<dbReference type="VEuPathDB" id="VectorBase:AARA000496"/>
<dbReference type="GO" id="GO:0005737">
    <property type="term" value="C:cytoplasm"/>
    <property type="evidence" value="ECO:0007669"/>
    <property type="project" value="UniProtKB-SubCell"/>
</dbReference>
<dbReference type="EnsemblMetazoa" id="AARA000496-RA">
    <property type="protein sequence ID" value="AARA000496-PA"/>
    <property type="gene ID" value="AARA000496"/>
</dbReference>
<evidence type="ECO:0000313" key="6">
    <source>
        <dbReference type="Proteomes" id="UP000075840"/>
    </source>
</evidence>
<dbReference type="InterPro" id="IPR028133">
    <property type="entry name" value="Dynamitin"/>
</dbReference>
<dbReference type="KEGG" id="aara:120901304"/>
<keyword evidence="6" id="KW-1185">Reference proteome</keyword>
<dbReference type="PANTHER" id="PTHR15346">
    <property type="entry name" value="DYNACTIN SUBUNIT"/>
    <property type="match status" value="1"/>
</dbReference>
<keyword evidence="4" id="KW-0243">Dynein</keyword>
<dbReference type="CTD" id="44086"/>
<dbReference type="EMBL" id="APCN01002368">
    <property type="status" value="NOT_ANNOTATED_CDS"/>
    <property type="molecule type" value="Genomic_DNA"/>
</dbReference>
<dbReference type="GO" id="GO:0030286">
    <property type="term" value="C:dynein complex"/>
    <property type="evidence" value="ECO:0007669"/>
    <property type="project" value="UniProtKB-KW"/>
</dbReference>
<evidence type="ECO:0000256" key="4">
    <source>
        <dbReference type="ARBA" id="ARBA00023017"/>
    </source>
</evidence>
<sequence>MADPKFQYLPYIAHDQPDVYETPDVNEAETSDYDEDEPVNDAIERLHISTKDSIGKFRGKYLTGEVDFSDGIGRKNRLGYDARSLDYELAGEGERETPLQRCHRLKCEMNELMEEIEASRADTGRTAEEKASHETVFGVVSTAKKVLESLKLEQVIGTEVVAGGAGGGDAEAKKLIAQIEEYRKTGAVSSSDPKAVANELVQSARVAQLEHRLHQLEVAVGAKPERISRLAGTTGTGNLIEAVQNISAKAALLQPSQLDTIEQRLNNLLQQMNSIQEKSNATGQDPNREQKILELYEIAKSTEPIVQVLPDILNRMLTLESLHKYATNFSKLFAELETTQASILNGVAANKTLLTGVQEAFAQNLENVNKEVKKLEERMTKLQQMIK</sequence>
<accession>A0A182HGZ3</accession>
<proteinExistence type="inferred from homology"/>
<reference evidence="5" key="1">
    <citation type="submission" date="2022-08" db="UniProtKB">
        <authorList>
            <consortium name="EnsemblMetazoa"/>
        </authorList>
    </citation>
    <scope>IDENTIFICATION</scope>
    <source>
        <strain evidence="5">Dongola</strain>
    </source>
</reference>
<evidence type="ECO:0000313" key="5">
    <source>
        <dbReference type="EnsemblMetazoa" id="AARA000496-PA"/>
    </source>
</evidence>
<organism evidence="5 6">
    <name type="scientific">Anopheles arabiensis</name>
    <name type="common">Mosquito</name>
    <dbReference type="NCBI Taxonomy" id="7173"/>
    <lineage>
        <taxon>Eukaryota</taxon>
        <taxon>Metazoa</taxon>
        <taxon>Ecdysozoa</taxon>
        <taxon>Arthropoda</taxon>
        <taxon>Hexapoda</taxon>
        <taxon>Insecta</taxon>
        <taxon>Pterygota</taxon>
        <taxon>Neoptera</taxon>
        <taxon>Endopterygota</taxon>
        <taxon>Diptera</taxon>
        <taxon>Nematocera</taxon>
        <taxon>Culicoidea</taxon>
        <taxon>Culicidae</taxon>
        <taxon>Anophelinae</taxon>
        <taxon>Anopheles</taxon>
    </lineage>
</organism>
<comment type="similarity">
    <text evidence="2">Belongs to the dynactin subunit 2 family.</text>
</comment>
<dbReference type="Proteomes" id="UP000075840">
    <property type="component" value="Unassembled WGS sequence"/>
</dbReference>
<evidence type="ECO:0000256" key="1">
    <source>
        <dbReference type="ARBA" id="ARBA00004496"/>
    </source>
</evidence>